<evidence type="ECO:0000256" key="6">
    <source>
        <dbReference type="ARBA" id="ARBA00023204"/>
    </source>
</evidence>
<keyword evidence="5 8" id="KW-0227">DNA damage</keyword>
<dbReference type="InterPro" id="IPR001497">
    <property type="entry name" value="MethylDNA_cys_MeTrfase_AS"/>
</dbReference>
<dbReference type="RefSeq" id="WP_377065297.1">
    <property type="nucleotide sequence ID" value="NZ_JBHSJJ010000007.1"/>
</dbReference>
<evidence type="ECO:0000256" key="5">
    <source>
        <dbReference type="ARBA" id="ARBA00022763"/>
    </source>
</evidence>
<dbReference type="InterPro" id="IPR036217">
    <property type="entry name" value="MethylDNA_cys_MeTrfase_DNAb"/>
</dbReference>
<evidence type="ECO:0000256" key="1">
    <source>
        <dbReference type="ARBA" id="ARBA00001286"/>
    </source>
</evidence>
<dbReference type="NCBIfam" id="TIGR00589">
    <property type="entry name" value="ogt"/>
    <property type="match status" value="1"/>
</dbReference>
<accession>A0ABV9T206</accession>
<keyword evidence="12" id="KW-1185">Reference proteome</keyword>
<evidence type="ECO:0000313" key="11">
    <source>
        <dbReference type="EMBL" id="MFC4872714.1"/>
    </source>
</evidence>
<organism evidence="11 12">
    <name type="scientific">Negadavirga shengliensis</name>
    <dbReference type="NCBI Taxonomy" id="1389218"/>
    <lineage>
        <taxon>Bacteria</taxon>
        <taxon>Pseudomonadati</taxon>
        <taxon>Bacteroidota</taxon>
        <taxon>Cytophagia</taxon>
        <taxon>Cytophagales</taxon>
        <taxon>Cyclobacteriaceae</taxon>
        <taxon>Negadavirga</taxon>
    </lineage>
</organism>
<evidence type="ECO:0000256" key="8">
    <source>
        <dbReference type="HAMAP-Rule" id="MF_00772"/>
    </source>
</evidence>
<dbReference type="SUPFAM" id="SSF46767">
    <property type="entry name" value="Methylated DNA-protein cysteine methyltransferase, C-terminal domain"/>
    <property type="match status" value="1"/>
</dbReference>
<dbReference type="InterPro" id="IPR023546">
    <property type="entry name" value="MGMT"/>
</dbReference>
<dbReference type="Pfam" id="PF02870">
    <property type="entry name" value="Methyltransf_1N"/>
    <property type="match status" value="1"/>
</dbReference>
<protein>
    <recommendedName>
        <fullName evidence="8">Methylated-DNA--protein-cysteine methyltransferase</fullName>
        <ecNumber evidence="8">2.1.1.63</ecNumber>
    </recommendedName>
    <alternativeName>
        <fullName evidence="8">6-O-methylguanine-DNA methyltransferase</fullName>
        <shortName evidence="8">MGMT</shortName>
    </alternativeName>
    <alternativeName>
        <fullName evidence="8">O-6-methylguanine-DNA-alkyltransferase</fullName>
    </alternativeName>
</protein>
<evidence type="ECO:0000259" key="9">
    <source>
        <dbReference type="Pfam" id="PF01035"/>
    </source>
</evidence>
<dbReference type="Gene3D" id="1.10.10.10">
    <property type="entry name" value="Winged helix-like DNA-binding domain superfamily/Winged helix DNA-binding domain"/>
    <property type="match status" value="1"/>
</dbReference>
<sequence length="160" mass="17700">MKAEIITSPLGNIRLEAEGDYLLSLQFTEQPIQESSDDILFLDVKSQLKAYFDGQLKIFDIPIGLSGTTFQKQVWMKVNQVPYGETVFYEDIARSINNPDAVRAVGAANGVNPLLVVIPCHRIIARSGALTGYAGGLWRKVKLLQLEASDKPGRQFDLGF</sequence>
<comment type="similarity">
    <text evidence="8">Belongs to the MGMT family.</text>
</comment>
<keyword evidence="6 8" id="KW-0234">DNA repair</keyword>
<keyword evidence="4 8" id="KW-0808">Transferase</keyword>
<feature type="domain" description="Methylguanine DNA methyltransferase ribonuclease-like" evidence="10">
    <location>
        <begin position="2"/>
        <end position="63"/>
    </location>
</feature>
<keyword evidence="2 8" id="KW-0963">Cytoplasm</keyword>
<dbReference type="SUPFAM" id="SSF53155">
    <property type="entry name" value="Methylated DNA-protein cysteine methyltransferase domain"/>
    <property type="match status" value="1"/>
</dbReference>
<dbReference type="Pfam" id="PF01035">
    <property type="entry name" value="DNA_binding_1"/>
    <property type="match status" value="1"/>
</dbReference>
<evidence type="ECO:0000256" key="3">
    <source>
        <dbReference type="ARBA" id="ARBA00022603"/>
    </source>
</evidence>
<comment type="caution">
    <text evidence="11">The sequence shown here is derived from an EMBL/GenBank/DDBJ whole genome shotgun (WGS) entry which is preliminary data.</text>
</comment>
<comment type="catalytic activity">
    <reaction evidence="7 8">
        <text>a 6-O-methyl-2'-deoxyguanosine in DNA + L-cysteinyl-[protein] = S-methyl-L-cysteinyl-[protein] + a 2'-deoxyguanosine in DNA</text>
        <dbReference type="Rhea" id="RHEA:24000"/>
        <dbReference type="Rhea" id="RHEA-COMP:10131"/>
        <dbReference type="Rhea" id="RHEA-COMP:10132"/>
        <dbReference type="Rhea" id="RHEA-COMP:11367"/>
        <dbReference type="Rhea" id="RHEA-COMP:11368"/>
        <dbReference type="ChEBI" id="CHEBI:29950"/>
        <dbReference type="ChEBI" id="CHEBI:82612"/>
        <dbReference type="ChEBI" id="CHEBI:85445"/>
        <dbReference type="ChEBI" id="CHEBI:85448"/>
        <dbReference type="EC" id="2.1.1.63"/>
    </reaction>
</comment>
<feature type="active site" description="Nucleophile; methyl group acceptor" evidence="8">
    <location>
        <position position="120"/>
    </location>
</feature>
<evidence type="ECO:0000313" key="12">
    <source>
        <dbReference type="Proteomes" id="UP001595818"/>
    </source>
</evidence>
<name>A0ABV9T206_9BACT</name>
<dbReference type="GO" id="GO:0032259">
    <property type="term" value="P:methylation"/>
    <property type="evidence" value="ECO:0007669"/>
    <property type="project" value="UniProtKB-KW"/>
</dbReference>
<evidence type="ECO:0000256" key="7">
    <source>
        <dbReference type="ARBA" id="ARBA00049348"/>
    </source>
</evidence>
<dbReference type="InterPro" id="IPR014048">
    <property type="entry name" value="MethylDNA_cys_MeTrfase_DNA-bd"/>
</dbReference>
<dbReference type="InterPro" id="IPR036631">
    <property type="entry name" value="MGMT_N_sf"/>
</dbReference>
<comment type="subcellular location">
    <subcellularLocation>
        <location evidence="8">Cytoplasm</location>
    </subcellularLocation>
</comment>
<dbReference type="Gene3D" id="3.30.160.70">
    <property type="entry name" value="Methylated DNA-protein cysteine methyltransferase domain"/>
    <property type="match status" value="1"/>
</dbReference>
<dbReference type="PANTHER" id="PTHR10815:SF5">
    <property type="entry name" value="METHYLATED-DNA--PROTEIN-CYSTEINE METHYLTRANSFERASE"/>
    <property type="match status" value="1"/>
</dbReference>
<comment type="catalytic activity">
    <reaction evidence="1 8">
        <text>a 4-O-methyl-thymidine in DNA + L-cysteinyl-[protein] = a thymidine in DNA + S-methyl-L-cysteinyl-[protein]</text>
        <dbReference type="Rhea" id="RHEA:53428"/>
        <dbReference type="Rhea" id="RHEA-COMP:10131"/>
        <dbReference type="Rhea" id="RHEA-COMP:10132"/>
        <dbReference type="Rhea" id="RHEA-COMP:13555"/>
        <dbReference type="Rhea" id="RHEA-COMP:13556"/>
        <dbReference type="ChEBI" id="CHEBI:29950"/>
        <dbReference type="ChEBI" id="CHEBI:82612"/>
        <dbReference type="ChEBI" id="CHEBI:137386"/>
        <dbReference type="ChEBI" id="CHEBI:137387"/>
        <dbReference type="EC" id="2.1.1.63"/>
    </reaction>
</comment>
<comment type="function">
    <text evidence="8">Involved in the cellular defense against the biological effects of O6-methylguanine (O6-MeG) and O4-methylthymine (O4-MeT) in DNA. Repairs the methylated nucleobase in DNA by stoichiometrically transferring the methyl group to a cysteine residue in the enzyme. This is a suicide reaction: the enzyme is irreversibly inactivated.</text>
</comment>
<feature type="domain" description="Methylated-DNA-[protein]-cysteine S-methyltransferase DNA binding" evidence="9">
    <location>
        <begin position="70"/>
        <end position="148"/>
    </location>
</feature>
<keyword evidence="3 8" id="KW-0489">Methyltransferase</keyword>
<dbReference type="InterPro" id="IPR036388">
    <property type="entry name" value="WH-like_DNA-bd_sf"/>
</dbReference>
<dbReference type="EC" id="2.1.1.63" evidence="8"/>
<dbReference type="PROSITE" id="PS00374">
    <property type="entry name" value="MGMT"/>
    <property type="match status" value="1"/>
</dbReference>
<dbReference type="GO" id="GO:0003908">
    <property type="term" value="F:methylated-DNA-[protein]-cysteine S-methyltransferase activity"/>
    <property type="evidence" value="ECO:0007669"/>
    <property type="project" value="UniProtKB-EC"/>
</dbReference>
<dbReference type="InterPro" id="IPR008332">
    <property type="entry name" value="MethylG_MeTrfase_N"/>
</dbReference>
<evidence type="ECO:0000256" key="2">
    <source>
        <dbReference type="ARBA" id="ARBA00022490"/>
    </source>
</evidence>
<proteinExistence type="inferred from homology"/>
<dbReference type="EMBL" id="JBHSJJ010000007">
    <property type="protein sequence ID" value="MFC4872714.1"/>
    <property type="molecule type" value="Genomic_DNA"/>
</dbReference>
<evidence type="ECO:0000256" key="4">
    <source>
        <dbReference type="ARBA" id="ARBA00022679"/>
    </source>
</evidence>
<gene>
    <name evidence="11" type="ORF">ACFPFU_13545</name>
</gene>
<dbReference type="PANTHER" id="PTHR10815">
    <property type="entry name" value="METHYLATED-DNA--PROTEIN-CYSTEINE METHYLTRANSFERASE"/>
    <property type="match status" value="1"/>
</dbReference>
<dbReference type="Proteomes" id="UP001595818">
    <property type="component" value="Unassembled WGS sequence"/>
</dbReference>
<dbReference type="CDD" id="cd06445">
    <property type="entry name" value="ATase"/>
    <property type="match status" value="1"/>
</dbReference>
<dbReference type="HAMAP" id="MF_00772">
    <property type="entry name" value="OGT"/>
    <property type="match status" value="1"/>
</dbReference>
<reference evidence="12" key="1">
    <citation type="journal article" date="2019" name="Int. J. Syst. Evol. Microbiol.">
        <title>The Global Catalogue of Microorganisms (GCM) 10K type strain sequencing project: providing services to taxonomists for standard genome sequencing and annotation.</title>
        <authorList>
            <consortium name="The Broad Institute Genomics Platform"/>
            <consortium name="The Broad Institute Genome Sequencing Center for Infectious Disease"/>
            <person name="Wu L."/>
            <person name="Ma J."/>
        </authorList>
    </citation>
    <scope>NUCLEOTIDE SEQUENCE [LARGE SCALE GENOMIC DNA]</scope>
    <source>
        <strain evidence="12">CGMCC 4.7466</strain>
    </source>
</reference>
<evidence type="ECO:0000259" key="10">
    <source>
        <dbReference type="Pfam" id="PF02870"/>
    </source>
</evidence>
<comment type="miscellaneous">
    <text evidence="8">This enzyme catalyzes only one turnover and therefore is not strictly catalytic. According to one definition, an enzyme is a biocatalyst that acts repeatedly and over many reaction cycles.</text>
</comment>